<gene>
    <name evidence="3" type="ORF">J5O05_02140</name>
</gene>
<dbReference type="PROSITE" id="PS00019">
    <property type="entry name" value="ACTININ_1"/>
    <property type="match status" value="1"/>
</dbReference>
<dbReference type="RefSeq" id="WP_208843400.1">
    <property type="nucleotide sequence ID" value="NZ_CP072133.1"/>
</dbReference>
<dbReference type="AlphaFoldDB" id="A0A975DH57"/>
<evidence type="ECO:0000256" key="1">
    <source>
        <dbReference type="SAM" id="SignalP"/>
    </source>
</evidence>
<proteinExistence type="predicted"/>
<evidence type="ECO:0000313" key="3">
    <source>
        <dbReference type="EMBL" id="QTH71776.1"/>
    </source>
</evidence>
<feature type="signal peptide" evidence="1">
    <location>
        <begin position="1"/>
        <end position="17"/>
    </location>
</feature>
<dbReference type="KEGG" id="pxi:J5O05_02140"/>
<dbReference type="InterPro" id="IPR027268">
    <property type="entry name" value="Peptidase_M4/M1_CTD_sf"/>
</dbReference>
<reference evidence="3" key="1">
    <citation type="submission" date="2021-03" db="EMBL/GenBank/DDBJ databases">
        <title>Complete Genome of Pseudoalteromonas xiamenensis STKMTI.2, a new potential marine bacterium producing anti-Vibrio compounds.</title>
        <authorList>
            <person name="Handayani D.P."/>
            <person name="Isnansetyo A."/>
            <person name="Istiqomah I."/>
            <person name="Jumina J."/>
        </authorList>
    </citation>
    <scope>NUCLEOTIDE SEQUENCE</scope>
    <source>
        <strain evidence="3">STKMTI.2</strain>
    </source>
</reference>
<sequence>MKLFSTLLLVISMSTQAVELNWQGLDNLSTTQKTTFQNWVNAALDTNQSVLGNLNLKELNITVKGLYFATEPVPWAFVKREPIESIELQVYRYASLERLKKDWTLYHEIVHLYHPRLETKNFWLSEGLATYLQNIIMLKANILTNQEYQKRLNDGFQRGEKSMLKHKGALNKVSDGMWSTKAYQRVYWSGAAFFLEADLALRVKTNLTLVDVIQKYQTCCRRKFDSGVPFYRTTG</sequence>
<dbReference type="InterPro" id="IPR001589">
    <property type="entry name" value="Actinin_actin-bd_CS"/>
</dbReference>
<feature type="chain" id="PRO_5037009360" description="Peptidase M61 catalytic domain-containing protein" evidence="1">
    <location>
        <begin position="18"/>
        <end position="235"/>
    </location>
</feature>
<evidence type="ECO:0000313" key="4">
    <source>
        <dbReference type="Proteomes" id="UP000664904"/>
    </source>
</evidence>
<dbReference type="EMBL" id="CP072133">
    <property type="protein sequence ID" value="QTH71776.1"/>
    <property type="molecule type" value="Genomic_DNA"/>
</dbReference>
<organism evidence="3 4">
    <name type="scientific">Pseudoalteromonas xiamenensis</name>
    <dbReference type="NCBI Taxonomy" id="882626"/>
    <lineage>
        <taxon>Bacteria</taxon>
        <taxon>Pseudomonadati</taxon>
        <taxon>Pseudomonadota</taxon>
        <taxon>Gammaproteobacteria</taxon>
        <taxon>Alteromonadales</taxon>
        <taxon>Pseudoalteromonadaceae</taxon>
        <taxon>Pseudoalteromonas</taxon>
    </lineage>
</organism>
<keyword evidence="1" id="KW-0732">Signal</keyword>
<feature type="domain" description="Peptidase M61 catalytic" evidence="2">
    <location>
        <begin position="113"/>
        <end position="182"/>
    </location>
</feature>
<accession>A0A975DH57</accession>
<dbReference type="Proteomes" id="UP000664904">
    <property type="component" value="Chromosome"/>
</dbReference>
<dbReference type="Pfam" id="PF05299">
    <property type="entry name" value="Peptidase_M61"/>
    <property type="match status" value="1"/>
</dbReference>
<evidence type="ECO:0000259" key="2">
    <source>
        <dbReference type="Pfam" id="PF05299"/>
    </source>
</evidence>
<dbReference type="InterPro" id="IPR007963">
    <property type="entry name" value="Peptidase_M61_catalytic"/>
</dbReference>
<dbReference type="Gene3D" id="1.10.390.10">
    <property type="entry name" value="Neutral Protease Domain 2"/>
    <property type="match status" value="1"/>
</dbReference>
<protein>
    <recommendedName>
        <fullName evidence="2">Peptidase M61 catalytic domain-containing protein</fullName>
    </recommendedName>
</protein>
<keyword evidence="4" id="KW-1185">Reference proteome</keyword>
<name>A0A975DH57_9GAMM</name>